<protein>
    <recommendedName>
        <fullName evidence="4">Tissue inhibitor of metalloproteinase</fullName>
    </recommendedName>
</protein>
<evidence type="ECO:0000313" key="3">
    <source>
        <dbReference type="Proteomes" id="UP001271648"/>
    </source>
</evidence>
<evidence type="ECO:0008006" key="4">
    <source>
        <dbReference type="Google" id="ProtNLM"/>
    </source>
</evidence>
<dbReference type="InterPro" id="IPR008993">
    <property type="entry name" value="TIMP-like_OB-fold"/>
</dbReference>
<keyword evidence="1" id="KW-0812">Transmembrane</keyword>
<evidence type="ECO:0000313" key="2">
    <source>
        <dbReference type="EMBL" id="MDW0117118.1"/>
    </source>
</evidence>
<evidence type="ECO:0000256" key="1">
    <source>
        <dbReference type="SAM" id="Phobius"/>
    </source>
</evidence>
<keyword evidence="1" id="KW-0472">Membrane</keyword>
<sequence>MKVRYLLSFGLLFILFLWWKPLDASACSCAMLPPPEDALDMADAVFTGEVVEIIENGKLIRGYGKTIHFKVNEVWKGIEGSEAVVTTGLHDGDCGLPFEKGKKYLVYATMSGMYVANTLSTTICHRTTELAYATEDLNALGEGQEVSSPHEETETEDEESLPLWPFALFILGLVAIFIGFRYKKSPKNADS</sequence>
<comment type="caution">
    <text evidence="2">The sequence shown here is derived from an EMBL/GenBank/DDBJ whole genome shotgun (WGS) entry which is preliminary data.</text>
</comment>
<dbReference type="Gene3D" id="2.40.50.120">
    <property type="match status" value="1"/>
</dbReference>
<reference evidence="2 3" key="1">
    <citation type="submission" date="2023-06" db="EMBL/GenBank/DDBJ databases">
        <title>Sporosarcina sp. nov., isolated from Korean traditional fermented seafood 'Jeotgal'.</title>
        <authorList>
            <person name="Yang A.I."/>
            <person name="Shin N.-R."/>
        </authorList>
    </citation>
    <scope>NUCLEOTIDE SEQUENCE [LARGE SCALE GENOMIC DNA]</scope>
    <source>
        <strain evidence="2 3">KCTC43456</strain>
    </source>
</reference>
<keyword evidence="3" id="KW-1185">Reference proteome</keyword>
<dbReference type="SUPFAM" id="SSF50242">
    <property type="entry name" value="TIMP-like"/>
    <property type="match status" value="1"/>
</dbReference>
<organism evidence="2 3">
    <name type="scientific">Sporosarcina thermotolerans</name>
    <dbReference type="NCBI Taxonomy" id="633404"/>
    <lineage>
        <taxon>Bacteria</taxon>
        <taxon>Bacillati</taxon>
        <taxon>Bacillota</taxon>
        <taxon>Bacilli</taxon>
        <taxon>Bacillales</taxon>
        <taxon>Caryophanaceae</taxon>
        <taxon>Sporosarcina</taxon>
    </lineage>
</organism>
<dbReference type="EMBL" id="JAUBDJ010000004">
    <property type="protein sequence ID" value="MDW0117118.1"/>
    <property type="molecule type" value="Genomic_DNA"/>
</dbReference>
<accession>A0AAW9ABU4</accession>
<keyword evidence="1" id="KW-1133">Transmembrane helix</keyword>
<dbReference type="AlphaFoldDB" id="A0AAW9ABU4"/>
<dbReference type="Proteomes" id="UP001271648">
    <property type="component" value="Unassembled WGS sequence"/>
</dbReference>
<dbReference type="RefSeq" id="WP_283732512.1">
    <property type="nucleotide sequence ID" value="NZ_CP125968.1"/>
</dbReference>
<proteinExistence type="predicted"/>
<name>A0AAW9ABU4_9BACL</name>
<feature type="transmembrane region" description="Helical" evidence="1">
    <location>
        <begin position="163"/>
        <end position="182"/>
    </location>
</feature>
<gene>
    <name evidence="2" type="ORF">QTL97_09235</name>
</gene>